<name>A0AAD2FSD4_9STRA</name>
<accession>A0AAD2FSD4</accession>
<comment type="caution">
    <text evidence="1">The sequence shown here is derived from an EMBL/GenBank/DDBJ whole genome shotgun (WGS) entry which is preliminary data.</text>
</comment>
<gene>
    <name evidence="1" type="ORF">CYCCA115_LOCUS12902</name>
</gene>
<keyword evidence="2" id="KW-1185">Reference proteome</keyword>
<dbReference type="Proteomes" id="UP001295423">
    <property type="component" value="Unassembled WGS sequence"/>
</dbReference>
<reference evidence="1" key="1">
    <citation type="submission" date="2023-08" db="EMBL/GenBank/DDBJ databases">
        <authorList>
            <person name="Audoor S."/>
            <person name="Bilcke G."/>
        </authorList>
    </citation>
    <scope>NUCLEOTIDE SEQUENCE</scope>
</reference>
<dbReference type="EMBL" id="CAKOGP040001779">
    <property type="protein sequence ID" value="CAJ1951088.1"/>
    <property type="molecule type" value="Genomic_DNA"/>
</dbReference>
<protein>
    <submittedName>
        <fullName evidence="1">Uncharacterized protein</fullName>
    </submittedName>
</protein>
<evidence type="ECO:0000313" key="1">
    <source>
        <dbReference type="EMBL" id="CAJ1951088.1"/>
    </source>
</evidence>
<evidence type="ECO:0000313" key="2">
    <source>
        <dbReference type="Proteomes" id="UP001295423"/>
    </source>
</evidence>
<organism evidence="1 2">
    <name type="scientific">Cylindrotheca closterium</name>
    <dbReference type="NCBI Taxonomy" id="2856"/>
    <lineage>
        <taxon>Eukaryota</taxon>
        <taxon>Sar</taxon>
        <taxon>Stramenopiles</taxon>
        <taxon>Ochrophyta</taxon>
        <taxon>Bacillariophyta</taxon>
        <taxon>Bacillariophyceae</taxon>
        <taxon>Bacillariophycidae</taxon>
        <taxon>Bacillariales</taxon>
        <taxon>Bacillariaceae</taxon>
        <taxon>Cylindrotheca</taxon>
    </lineage>
</organism>
<proteinExistence type="predicted"/>
<dbReference type="AlphaFoldDB" id="A0AAD2FSD4"/>
<sequence>MTVRTIEGVYMGPTNNIQEGHRIYDLNTKCEAQRAKIKVLLMTDQVITIIEEDARLEGVTELRTYSKRNGKLILDGDLLKGVDPDELWDENYVPVNEIKRLSDEVDELLMDAEADIMESRFDRDRNPRYDSEANQYEDELEDKMFDRLFKKIKAKQDAEDPMDEDYQEHCQ</sequence>